<feature type="compositionally biased region" description="Polar residues" evidence="1">
    <location>
        <begin position="55"/>
        <end position="68"/>
    </location>
</feature>
<dbReference type="Proteomes" id="UP001497525">
    <property type="component" value="Unassembled WGS sequence"/>
</dbReference>
<feature type="region of interest" description="Disordered" evidence="1">
    <location>
        <begin position="55"/>
        <end position="97"/>
    </location>
</feature>
<feature type="region of interest" description="Disordered" evidence="1">
    <location>
        <begin position="327"/>
        <end position="375"/>
    </location>
</feature>
<feature type="region of interest" description="Disordered" evidence="1">
    <location>
        <begin position="1"/>
        <end position="34"/>
    </location>
</feature>
<protein>
    <submittedName>
        <fullName evidence="2">Uncharacterized protein</fullName>
    </submittedName>
</protein>
<feature type="compositionally biased region" description="Basic residues" evidence="1">
    <location>
        <begin position="1"/>
        <end position="13"/>
    </location>
</feature>
<organism evidence="2 3">
    <name type="scientific">Calicophoron daubneyi</name>
    <name type="common">Rumen fluke</name>
    <name type="synonym">Paramphistomum daubneyi</name>
    <dbReference type="NCBI Taxonomy" id="300641"/>
    <lineage>
        <taxon>Eukaryota</taxon>
        <taxon>Metazoa</taxon>
        <taxon>Spiralia</taxon>
        <taxon>Lophotrochozoa</taxon>
        <taxon>Platyhelminthes</taxon>
        <taxon>Trematoda</taxon>
        <taxon>Digenea</taxon>
        <taxon>Plagiorchiida</taxon>
        <taxon>Pronocephalata</taxon>
        <taxon>Paramphistomoidea</taxon>
        <taxon>Paramphistomidae</taxon>
        <taxon>Calicophoron</taxon>
    </lineage>
</organism>
<feature type="compositionally biased region" description="Basic residues" evidence="1">
    <location>
        <begin position="22"/>
        <end position="34"/>
    </location>
</feature>
<evidence type="ECO:0000313" key="2">
    <source>
        <dbReference type="EMBL" id="CAL5130661.1"/>
    </source>
</evidence>
<dbReference type="AlphaFoldDB" id="A0AAV2T322"/>
<proteinExistence type="predicted"/>
<comment type="caution">
    <text evidence="2">The sequence shown here is derived from an EMBL/GenBank/DDBJ whole genome shotgun (WGS) entry which is preliminary data.</text>
</comment>
<accession>A0AAV2T322</accession>
<evidence type="ECO:0000256" key="1">
    <source>
        <dbReference type="SAM" id="MobiDB-lite"/>
    </source>
</evidence>
<feature type="compositionally biased region" description="Polar residues" evidence="1">
    <location>
        <begin position="328"/>
        <end position="371"/>
    </location>
</feature>
<name>A0AAV2T322_CALDB</name>
<dbReference type="EMBL" id="CAXLJL010000069">
    <property type="protein sequence ID" value="CAL5130661.1"/>
    <property type="molecule type" value="Genomic_DNA"/>
</dbReference>
<sequence>MGGFHSKSHKNVKSRSEERPVLRHNYRAVGQKKNRRTRFDPFELWVNTGAAFRNSSSQNRGITSSTPCLSVAPSEPKRFDVQSKTNRKYSHTPPAATEWSEVAANPKKYKQHSATLENNDKNRTKKFARHKSSNGSKLKSGSAVVIAEAQNSGGLEGVERNNTVDSSLSALNVQSEGVRQLDDHSPNLKYSGENSQQTISAMGGDELPQMPPKSPKINRKRSPKEAEKAVNNSRDLSTGDTRVLPSPTLKSKQQCAYICNITKPCLVEKPPTPPPKIVLSRPVTPVMQNSNLAVRSSPQRKTFGAANIRHSKSSRLSNLSYDRYLPTSRASSLPRPSTADQWLGTSSADSFSGTPLNMRRPSSLSQPSDGDTSVERPHCLSRIEYTFYINDTEAYQRPFFDRRVEAIARASQCNICLHKPPPGHKPVYYKGMRVLPVTISARTMISLKRCMARLDMQYPYFNVKAFCPPDMY</sequence>
<feature type="compositionally biased region" description="Polar residues" evidence="1">
    <location>
        <begin position="230"/>
        <end position="240"/>
    </location>
</feature>
<feature type="region of interest" description="Disordered" evidence="1">
    <location>
        <begin position="198"/>
        <end position="247"/>
    </location>
</feature>
<reference evidence="2" key="1">
    <citation type="submission" date="2024-06" db="EMBL/GenBank/DDBJ databases">
        <authorList>
            <person name="Liu X."/>
            <person name="Lenzi L."/>
            <person name="Haldenby T S."/>
            <person name="Uol C."/>
        </authorList>
    </citation>
    <scope>NUCLEOTIDE SEQUENCE</scope>
</reference>
<evidence type="ECO:0000313" key="3">
    <source>
        <dbReference type="Proteomes" id="UP001497525"/>
    </source>
</evidence>
<gene>
    <name evidence="2" type="ORF">CDAUBV1_LOCUS2834</name>
</gene>